<evidence type="ECO:0000256" key="3">
    <source>
        <dbReference type="ARBA" id="ARBA00022723"/>
    </source>
</evidence>
<keyword evidence="5" id="KW-0408">Iron</keyword>
<evidence type="ECO:0000313" key="9">
    <source>
        <dbReference type="Proteomes" id="UP001064632"/>
    </source>
</evidence>
<dbReference type="InterPro" id="IPR011566">
    <property type="entry name" value="Ubq_synth_Coq7"/>
</dbReference>
<evidence type="ECO:0000256" key="4">
    <source>
        <dbReference type="ARBA" id="ARBA00023002"/>
    </source>
</evidence>
<dbReference type="RefSeq" id="WP_261696192.1">
    <property type="nucleotide sequence ID" value="NZ_CP104694.1"/>
</dbReference>
<keyword evidence="7" id="KW-0472">Membrane</keyword>
<keyword evidence="9" id="KW-1185">Reference proteome</keyword>
<comment type="pathway">
    <text evidence="1">Cofactor biosynthesis; ubiquinone biosynthesis.</text>
</comment>
<name>A0ABY6BHI1_9GAMM</name>
<dbReference type="PANTHER" id="PTHR11237">
    <property type="entry name" value="COENZYME Q10 BIOSYNTHESIS PROTEIN 7"/>
    <property type="match status" value="1"/>
</dbReference>
<keyword evidence="6" id="KW-0503">Monooxygenase</keyword>
<organism evidence="8 9">
    <name type="scientific">Tahibacter amnicola</name>
    <dbReference type="NCBI Taxonomy" id="2976241"/>
    <lineage>
        <taxon>Bacteria</taxon>
        <taxon>Pseudomonadati</taxon>
        <taxon>Pseudomonadota</taxon>
        <taxon>Gammaproteobacteria</taxon>
        <taxon>Lysobacterales</taxon>
        <taxon>Rhodanobacteraceae</taxon>
        <taxon>Tahibacter</taxon>
    </lineage>
</organism>
<evidence type="ECO:0000256" key="6">
    <source>
        <dbReference type="ARBA" id="ARBA00023033"/>
    </source>
</evidence>
<protein>
    <submittedName>
        <fullName evidence="8">Demethoxyubiquinone hydroxylase family protein</fullName>
    </submittedName>
</protein>
<dbReference type="SUPFAM" id="SSF47240">
    <property type="entry name" value="Ferritin-like"/>
    <property type="match status" value="1"/>
</dbReference>
<gene>
    <name evidence="8" type="ORF">N4264_06185</name>
</gene>
<dbReference type="Proteomes" id="UP001064632">
    <property type="component" value="Chromosome"/>
</dbReference>
<reference evidence="8" key="1">
    <citation type="submission" date="2022-09" db="EMBL/GenBank/DDBJ databases">
        <title>Tahibacter sp. nov., isolated from a fresh water.</title>
        <authorList>
            <person name="Baek J.H."/>
            <person name="Lee J.K."/>
            <person name="Kim J.M."/>
            <person name="Jeon C.O."/>
        </authorList>
    </citation>
    <scope>NUCLEOTIDE SEQUENCE</scope>
    <source>
        <strain evidence="8">W38</strain>
    </source>
</reference>
<dbReference type="EMBL" id="CP104694">
    <property type="protein sequence ID" value="UXI69234.1"/>
    <property type="molecule type" value="Genomic_DNA"/>
</dbReference>
<evidence type="ECO:0000256" key="1">
    <source>
        <dbReference type="ARBA" id="ARBA00004749"/>
    </source>
</evidence>
<dbReference type="PANTHER" id="PTHR11237:SF4">
    <property type="entry name" value="5-DEMETHOXYUBIQUINONE HYDROXYLASE, MITOCHONDRIAL"/>
    <property type="match status" value="1"/>
</dbReference>
<dbReference type="Pfam" id="PF03232">
    <property type="entry name" value="COQ7"/>
    <property type="match status" value="1"/>
</dbReference>
<dbReference type="InterPro" id="IPR009078">
    <property type="entry name" value="Ferritin-like_SF"/>
</dbReference>
<proteinExistence type="predicted"/>
<evidence type="ECO:0000313" key="8">
    <source>
        <dbReference type="EMBL" id="UXI69234.1"/>
    </source>
</evidence>
<evidence type="ECO:0000256" key="2">
    <source>
        <dbReference type="ARBA" id="ARBA00022688"/>
    </source>
</evidence>
<keyword evidence="3" id="KW-0479">Metal-binding</keyword>
<accession>A0ABY6BHI1</accession>
<evidence type="ECO:0000256" key="7">
    <source>
        <dbReference type="ARBA" id="ARBA00023136"/>
    </source>
</evidence>
<evidence type="ECO:0000256" key="5">
    <source>
        <dbReference type="ARBA" id="ARBA00023004"/>
    </source>
</evidence>
<sequence>MPGTSCQADLWPLDIQRVLRVDHSGESGAIGIYQAQHLLASLVWPQGRGLLQEKLAHERAHRAIFKEMLDRRGIRPCRGLFVWRLGGWALGLATALLGRCGILTCMDSVEKLVVAHMEEQAQVVQARDPELFAALTAIALTERQHRNHGPMTCVPTFMQRVVSGLSRRVTRAAIRLSMST</sequence>
<keyword evidence="2" id="KW-0831">Ubiquinone biosynthesis</keyword>
<keyword evidence="4" id="KW-0560">Oxidoreductase</keyword>